<dbReference type="PANTHER" id="PTHR33744:SF1">
    <property type="entry name" value="DNA-BINDING TRANSCRIPTIONAL ACTIVATOR ADER"/>
    <property type="match status" value="1"/>
</dbReference>
<evidence type="ECO:0000313" key="3">
    <source>
        <dbReference type="Proteomes" id="UP000183995"/>
    </source>
</evidence>
<accession>A0A1M5ZBN2</accession>
<proteinExistence type="predicted"/>
<sequence length="536" mass="60503">MPVTVKAIREQVGAFRPDYISPGGADNQIEKILPLRPDADTGAAGTLYVGLASQLPAQCPQNVVCVGDAPVPEAFKKLQFVSLTVLPAGTDPDDVYACLCNFMLEGDRALSAAANLLSSLAKARGLESIVAIAYKALGNPIIVSDKSWKALAIASDVKETDDVAWNEFMTTGALSLEVVSMNIKEKLTDRIEQSETPFWCKEANMKYPRLFCRVAVGSRPVATVAVIEYYRPFVERDYLMLSMLASAISAEMQKNKFLHYTRGLLYEEFIVDLIEGRVKNQTVIEEKIKSLNLGLKRFIHVVTIDIRAFDVTYFSIPYMRDYLEKMITGSKALIYNDNITMVSSYNGEREIFESDALKLRDFLKDYKLHAGVSRPFTKLDALKEHYCQSLEALDLGTHIDSEITVYAYDDYAIYHIAKACADVSDLKKFCHPKLEYLMEYDTEHKTSFTDSLYTYLKHSRNITNTAKALHLHRNSMIYHLKRIEEILNFSLSDNEMLLHIELSFRLMEYDKKFNRKIINSPHPLDSPRGGPRGGPG</sequence>
<dbReference type="InterPro" id="IPR025736">
    <property type="entry name" value="PucR_C-HTH_dom"/>
</dbReference>
<evidence type="ECO:0000313" key="2">
    <source>
        <dbReference type="EMBL" id="SHI21655.1"/>
    </source>
</evidence>
<evidence type="ECO:0000259" key="1">
    <source>
        <dbReference type="Pfam" id="PF13556"/>
    </source>
</evidence>
<dbReference type="AlphaFoldDB" id="A0A1M5ZBN2"/>
<dbReference type="EMBL" id="FQXV01000016">
    <property type="protein sequence ID" value="SHI21655.1"/>
    <property type="molecule type" value="Genomic_DNA"/>
</dbReference>
<dbReference type="Pfam" id="PF13556">
    <property type="entry name" value="HTH_30"/>
    <property type="match status" value="1"/>
</dbReference>
<dbReference type="STRING" id="1123282.SAMN02745823_03505"/>
<dbReference type="Gene3D" id="1.10.10.2840">
    <property type="entry name" value="PucR C-terminal helix-turn-helix domain"/>
    <property type="match status" value="1"/>
</dbReference>
<reference evidence="2 3" key="1">
    <citation type="submission" date="2016-11" db="EMBL/GenBank/DDBJ databases">
        <authorList>
            <person name="Jaros S."/>
            <person name="Januszkiewicz K."/>
            <person name="Wedrychowicz H."/>
        </authorList>
    </citation>
    <scope>NUCLEOTIDE SEQUENCE [LARGE SCALE GENOMIC DNA]</scope>
    <source>
        <strain evidence="2 3">DSM 10068</strain>
    </source>
</reference>
<dbReference type="Proteomes" id="UP000183995">
    <property type="component" value="Unassembled WGS sequence"/>
</dbReference>
<name>A0A1M5ZBN2_9FIRM</name>
<organism evidence="2 3">
    <name type="scientific">Sporobacter termitidis DSM 10068</name>
    <dbReference type="NCBI Taxonomy" id="1123282"/>
    <lineage>
        <taxon>Bacteria</taxon>
        <taxon>Bacillati</taxon>
        <taxon>Bacillota</taxon>
        <taxon>Clostridia</taxon>
        <taxon>Eubacteriales</taxon>
        <taxon>Oscillospiraceae</taxon>
        <taxon>Sporobacter</taxon>
    </lineage>
</organism>
<keyword evidence="3" id="KW-1185">Reference proteome</keyword>
<dbReference type="RefSeq" id="WP_073082092.1">
    <property type="nucleotide sequence ID" value="NZ_FQXV01000016.1"/>
</dbReference>
<feature type="domain" description="PucR C-terminal helix-turn-helix" evidence="1">
    <location>
        <begin position="450"/>
        <end position="505"/>
    </location>
</feature>
<protein>
    <submittedName>
        <fullName evidence="2">PucR C-terminal helix-turn-helix domain-containing protein</fullName>
    </submittedName>
</protein>
<gene>
    <name evidence="2" type="ORF">SAMN02745823_03505</name>
</gene>
<dbReference type="PANTHER" id="PTHR33744">
    <property type="entry name" value="CARBOHYDRATE DIACID REGULATOR"/>
    <property type="match status" value="1"/>
</dbReference>
<dbReference type="InterPro" id="IPR051448">
    <property type="entry name" value="CdaR-like_regulators"/>
</dbReference>
<dbReference type="InterPro" id="IPR042070">
    <property type="entry name" value="PucR_C-HTH_sf"/>
</dbReference>
<dbReference type="OrthoDB" id="1856387at2"/>